<evidence type="ECO:0000256" key="1">
    <source>
        <dbReference type="ARBA" id="ARBA00004496"/>
    </source>
</evidence>
<dbReference type="InterPro" id="IPR038078">
    <property type="entry name" value="PhoU-like_sf"/>
</dbReference>
<accession>B0CCN5</accession>
<dbReference type="NCBIfam" id="TIGR02135">
    <property type="entry name" value="phoU_full"/>
    <property type="match status" value="1"/>
</dbReference>
<dbReference type="GO" id="GO:0006817">
    <property type="term" value="P:phosphate ion transport"/>
    <property type="evidence" value="ECO:0007669"/>
    <property type="project" value="UniProtKB-KW"/>
</dbReference>
<evidence type="ECO:0000313" key="9">
    <source>
        <dbReference type="EMBL" id="ABW29197.1"/>
    </source>
</evidence>
<dbReference type="eggNOG" id="COG0704">
    <property type="taxonomic scope" value="Bacteria"/>
</dbReference>
<dbReference type="SUPFAM" id="SSF109755">
    <property type="entry name" value="PhoU-like"/>
    <property type="match status" value="1"/>
</dbReference>
<evidence type="ECO:0000259" key="8">
    <source>
        <dbReference type="Pfam" id="PF01895"/>
    </source>
</evidence>
<dbReference type="Gene3D" id="1.20.58.220">
    <property type="entry name" value="Phosphate transport system protein phou homolog 2, domain 2"/>
    <property type="match status" value="1"/>
</dbReference>
<evidence type="ECO:0000256" key="4">
    <source>
        <dbReference type="ARBA" id="ARBA00022448"/>
    </source>
</evidence>
<dbReference type="STRING" id="329726.AM1_4217"/>
<evidence type="ECO:0000256" key="2">
    <source>
        <dbReference type="ARBA" id="ARBA00008107"/>
    </source>
</evidence>
<evidence type="ECO:0000256" key="5">
    <source>
        <dbReference type="ARBA" id="ARBA00022490"/>
    </source>
</evidence>
<organism evidence="9 10">
    <name type="scientific">Acaryochloris marina (strain MBIC 11017)</name>
    <dbReference type="NCBI Taxonomy" id="329726"/>
    <lineage>
        <taxon>Bacteria</taxon>
        <taxon>Bacillati</taxon>
        <taxon>Cyanobacteriota</taxon>
        <taxon>Cyanophyceae</taxon>
        <taxon>Acaryochloridales</taxon>
        <taxon>Acaryochloridaceae</taxon>
        <taxon>Acaryochloris</taxon>
    </lineage>
</organism>
<keyword evidence="5 7" id="KW-0963">Cytoplasm</keyword>
<comment type="subcellular location">
    <subcellularLocation>
        <location evidence="1 7">Cytoplasm</location>
    </subcellularLocation>
</comment>
<dbReference type="AlphaFoldDB" id="B0CCN5"/>
<dbReference type="GO" id="GO:0005737">
    <property type="term" value="C:cytoplasm"/>
    <property type="evidence" value="ECO:0007669"/>
    <property type="project" value="UniProtKB-SubCell"/>
</dbReference>
<keyword evidence="6 7" id="KW-0592">Phosphate transport</keyword>
<comment type="function">
    <text evidence="7">Plays a role in the regulation of phosphate uptake.</text>
</comment>
<feature type="domain" description="PhoU" evidence="8">
    <location>
        <begin position="123"/>
        <end position="206"/>
    </location>
</feature>
<evidence type="ECO:0000256" key="3">
    <source>
        <dbReference type="ARBA" id="ARBA00011738"/>
    </source>
</evidence>
<dbReference type="GO" id="GO:0045936">
    <property type="term" value="P:negative regulation of phosphate metabolic process"/>
    <property type="evidence" value="ECO:0007669"/>
    <property type="project" value="InterPro"/>
</dbReference>
<dbReference type="InterPro" id="IPR026022">
    <property type="entry name" value="PhoU_dom"/>
</dbReference>
<dbReference type="PANTHER" id="PTHR42930">
    <property type="entry name" value="PHOSPHATE-SPECIFIC TRANSPORT SYSTEM ACCESSORY PROTEIN PHOU"/>
    <property type="match status" value="1"/>
</dbReference>
<dbReference type="Pfam" id="PF01895">
    <property type="entry name" value="PhoU"/>
    <property type="match status" value="2"/>
</dbReference>
<dbReference type="FunFam" id="1.20.58.220:FF:000004">
    <property type="entry name" value="Phosphate-specific transport system accessory protein PhoU"/>
    <property type="match status" value="1"/>
</dbReference>
<reference evidence="9 10" key="1">
    <citation type="journal article" date="2008" name="Proc. Natl. Acad. Sci. U.S.A.">
        <title>Niche adaptation and genome expansion in the chlorophyll d-producing cyanobacterium Acaryochloris marina.</title>
        <authorList>
            <person name="Swingley W.D."/>
            <person name="Chen M."/>
            <person name="Cheung P.C."/>
            <person name="Conrad A.L."/>
            <person name="Dejesa L.C."/>
            <person name="Hao J."/>
            <person name="Honchak B.M."/>
            <person name="Karbach L.E."/>
            <person name="Kurdoglu A."/>
            <person name="Lahiri S."/>
            <person name="Mastrian S.D."/>
            <person name="Miyashita H."/>
            <person name="Page L."/>
            <person name="Ramakrishna P."/>
            <person name="Satoh S."/>
            <person name="Sattley W.M."/>
            <person name="Shimada Y."/>
            <person name="Taylor H.L."/>
            <person name="Tomo T."/>
            <person name="Tsuchiya T."/>
            <person name="Wang Z.T."/>
            <person name="Raymond J."/>
            <person name="Mimuro M."/>
            <person name="Blankenship R.E."/>
            <person name="Touchman J.W."/>
        </authorList>
    </citation>
    <scope>NUCLEOTIDE SEQUENCE [LARGE SCALE GENOMIC DNA]</scope>
    <source>
        <strain evidence="10">MBIC 11017</strain>
    </source>
</reference>
<dbReference type="InterPro" id="IPR028366">
    <property type="entry name" value="PhoU"/>
</dbReference>
<name>B0CCN5_ACAM1</name>
<proteinExistence type="inferred from homology"/>
<dbReference type="HOGENOM" id="CLU_078518_3_0_3"/>
<sequence length="214" mass="23978">MTKPIRSQFERQVQTIQGDVLRMGALVEQSCRFAHTALFNRDLSVVDTLAKQDKKIDQFYKQIEVQCLQLIALQSPVASDLRLIGTLMQLIRDLERIGDYAEDIGEVAVKLFPYPVAPYMPEVEHMSELCQSMLAMSLSALTQLDAEVGLQVKVEDDAVDDCYDNLYDVLASQSISGPTEPLLLSMLVIRSLERMADHATNIGQRVAFIVTGKR</sequence>
<dbReference type="KEGG" id="amr:AM1_4217"/>
<comment type="subunit">
    <text evidence="3 7">Homodimer.</text>
</comment>
<comment type="similarity">
    <text evidence="2 7">Belongs to the PhoU family.</text>
</comment>
<dbReference type="EMBL" id="CP000828">
    <property type="protein sequence ID" value="ABW29197.1"/>
    <property type="molecule type" value="Genomic_DNA"/>
</dbReference>
<evidence type="ECO:0000256" key="6">
    <source>
        <dbReference type="ARBA" id="ARBA00022592"/>
    </source>
</evidence>
<dbReference type="GO" id="GO:0030643">
    <property type="term" value="P:intracellular phosphate ion homeostasis"/>
    <property type="evidence" value="ECO:0007669"/>
    <property type="project" value="InterPro"/>
</dbReference>
<dbReference type="Proteomes" id="UP000000268">
    <property type="component" value="Chromosome"/>
</dbReference>
<evidence type="ECO:0000256" key="7">
    <source>
        <dbReference type="PIRNR" id="PIRNR003107"/>
    </source>
</evidence>
<protein>
    <recommendedName>
        <fullName evidence="7">Phosphate-specific transport system accessory protein PhoU</fullName>
    </recommendedName>
</protein>
<keyword evidence="10" id="KW-1185">Reference proteome</keyword>
<dbReference type="PIRSF" id="PIRSF003107">
    <property type="entry name" value="PhoU"/>
    <property type="match status" value="1"/>
</dbReference>
<feature type="domain" description="PhoU" evidence="8">
    <location>
        <begin position="20"/>
        <end position="107"/>
    </location>
</feature>
<evidence type="ECO:0000313" key="10">
    <source>
        <dbReference type="Proteomes" id="UP000000268"/>
    </source>
</evidence>
<dbReference type="PANTHER" id="PTHR42930:SF3">
    <property type="entry name" value="PHOSPHATE-SPECIFIC TRANSPORT SYSTEM ACCESSORY PROTEIN PHOU"/>
    <property type="match status" value="1"/>
</dbReference>
<keyword evidence="4 7" id="KW-0813">Transport</keyword>
<gene>
    <name evidence="9" type="primary">phoU</name>
    <name evidence="9" type="ordered locus">AM1_4217</name>
</gene>